<evidence type="ECO:0000313" key="2">
    <source>
        <dbReference type="EMBL" id="GAA2094650.1"/>
    </source>
</evidence>
<dbReference type="Proteomes" id="UP001500984">
    <property type="component" value="Unassembled WGS sequence"/>
</dbReference>
<organism evidence="2 3">
    <name type="scientific">Brevibacterium salitolerans</name>
    <dbReference type="NCBI Taxonomy" id="1403566"/>
    <lineage>
        <taxon>Bacteria</taxon>
        <taxon>Bacillati</taxon>
        <taxon>Actinomycetota</taxon>
        <taxon>Actinomycetes</taxon>
        <taxon>Micrococcales</taxon>
        <taxon>Brevibacteriaceae</taxon>
        <taxon>Brevibacterium</taxon>
    </lineage>
</organism>
<evidence type="ECO:0000313" key="3">
    <source>
        <dbReference type="Proteomes" id="UP001500984"/>
    </source>
</evidence>
<sequence length="107" mass="11428">MVARTIAAPEAASPDMREAALPEPTWPVPAPLEPTSGAVDSPGPEVARAHEHGWQVESRHATSQGWVLYVRCGECGVRRVDLAQRSAAVPEALSTEVGVPEVRHCRA</sequence>
<dbReference type="EMBL" id="BAAAPZ010000004">
    <property type="protein sequence ID" value="GAA2094650.1"/>
    <property type="molecule type" value="Genomic_DNA"/>
</dbReference>
<accession>A0ABN2WM63</accession>
<name>A0ABN2WM63_9MICO</name>
<keyword evidence="3" id="KW-1185">Reference proteome</keyword>
<proteinExistence type="predicted"/>
<comment type="caution">
    <text evidence="2">The sequence shown here is derived from an EMBL/GenBank/DDBJ whole genome shotgun (WGS) entry which is preliminary data.</text>
</comment>
<gene>
    <name evidence="2" type="ORF">GCM10009823_13770</name>
</gene>
<evidence type="ECO:0000256" key="1">
    <source>
        <dbReference type="SAM" id="MobiDB-lite"/>
    </source>
</evidence>
<reference evidence="2 3" key="1">
    <citation type="journal article" date="2019" name="Int. J. Syst. Evol. Microbiol.">
        <title>The Global Catalogue of Microorganisms (GCM) 10K type strain sequencing project: providing services to taxonomists for standard genome sequencing and annotation.</title>
        <authorList>
            <consortium name="The Broad Institute Genomics Platform"/>
            <consortium name="The Broad Institute Genome Sequencing Center for Infectious Disease"/>
            <person name="Wu L."/>
            <person name="Ma J."/>
        </authorList>
    </citation>
    <scope>NUCLEOTIDE SEQUENCE [LARGE SCALE GENOMIC DNA]</scope>
    <source>
        <strain evidence="2 3">JCM 15900</strain>
    </source>
</reference>
<dbReference type="RefSeq" id="WP_344336513.1">
    <property type="nucleotide sequence ID" value="NZ_BAAAPZ010000004.1"/>
</dbReference>
<protein>
    <submittedName>
        <fullName evidence="2">Uncharacterized protein</fullName>
    </submittedName>
</protein>
<feature type="region of interest" description="Disordered" evidence="1">
    <location>
        <begin position="1"/>
        <end position="45"/>
    </location>
</feature>